<comment type="caution">
    <text evidence="4">The sequence shown here is derived from an EMBL/GenBank/DDBJ whole genome shotgun (WGS) entry which is preliminary data.</text>
</comment>
<dbReference type="AlphaFoldDB" id="A0A4R2KJC1"/>
<dbReference type="EMBL" id="SLWX01000025">
    <property type="protein sequence ID" value="TCO70699.1"/>
    <property type="molecule type" value="Genomic_DNA"/>
</dbReference>
<accession>A0A4R2KJC1</accession>
<dbReference type="PANTHER" id="PTHR37302">
    <property type="entry name" value="SLR1116 PROTEIN"/>
    <property type="match status" value="1"/>
</dbReference>
<dbReference type="InterPro" id="IPR034660">
    <property type="entry name" value="DinB/YfiT-like"/>
</dbReference>
<evidence type="ECO:0000313" key="5">
    <source>
        <dbReference type="Proteomes" id="UP000294980"/>
    </source>
</evidence>
<feature type="binding site" evidence="3">
    <location>
        <position position="146"/>
    </location>
    <ligand>
        <name>a divalent metal cation</name>
        <dbReference type="ChEBI" id="CHEBI:60240"/>
    </ligand>
</feature>
<evidence type="ECO:0000256" key="2">
    <source>
        <dbReference type="ARBA" id="ARBA00022723"/>
    </source>
</evidence>
<proteinExistence type="inferred from homology"/>
<gene>
    <name evidence="4" type="ORF">EV688_12510</name>
</gene>
<dbReference type="Proteomes" id="UP000294980">
    <property type="component" value="Unassembled WGS sequence"/>
</dbReference>
<protein>
    <submittedName>
        <fullName evidence="4">Putative damage-inducible protein DinB</fullName>
    </submittedName>
</protein>
<evidence type="ECO:0000313" key="4">
    <source>
        <dbReference type="EMBL" id="TCO70699.1"/>
    </source>
</evidence>
<organism evidence="4 5">
    <name type="scientific">Chromatocurvus halotolerans</name>
    <dbReference type="NCBI Taxonomy" id="1132028"/>
    <lineage>
        <taxon>Bacteria</taxon>
        <taxon>Pseudomonadati</taxon>
        <taxon>Pseudomonadota</taxon>
        <taxon>Gammaproteobacteria</taxon>
        <taxon>Cellvibrionales</taxon>
        <taxon>Halieaceae</taxon>
        <taxon>Chromatocurvus</taxon>
    </lineage>
</organism>
<dbReference type="GO" id="GO:0046872">
    <property type="term" value="F:metal ion binding"/>
    <property type="evidence" value="ECO:0007669"/>
    <property type="project" value="UniProtKB-KW"/>
</dbReference>
<name>A0A4R2KJC1_9GAMM</name>
<feature type="binding site" evidence="3">
    <location>
        <position position="150"/>
    </location>
    <ligand>
        <name>a divalent metal cation</name>
        <dbReference type="ChEBI" id="CHEBI:60240"/>
    </ligand>
</feature>
<keyword evidence="2 3" id="KW-0479">Metal-binding</keyword>
<dbReference type="OrthoDB" id="9807509at2"/>
<evidence type="ECO:0000256" key="1">
    <source>
        <dbReference type="ARBA" id="ARBA00008635"/>
    </source>
</evidence>
<dbReference type="SUPFAM" id="SSF109854">
    <property type="entry name" value="DinB/YfiT-like putative metalloenzymes"/>
    <property type="match status" value="1"/>
</dbReference>
<reference evidence="4 5" key="1">
    <citation type="submission" date="2019-03" db="EMBL/GenBank/DDBJ databases">
        <title>Genomic Encyclopedia of Type Strains, Phase IV (KMG-IV): sequencing the most valuable type-strain genomes for metagenomic binning, comparative biology and taxonomic classification.</title>
        <authorList>
            <person name="Goeker M."/>
        </authorList>
    </citation>
    <scope>NUCLEOTIDE SEQUENCE [LARGE SCALE GENOMIC DNA]</scope>
    <source>
        <strain evidence="4 5">DSM 23344</strain>
    </source>
</reference>
<dbReference type="InterPro" id="IPR007837">
    <property type="entry name" value="DinB"/>
</dbReference>
<evidence type="ECO:0000256" key="3">
    <source>
        <dbReference type="PIRSR" id="PIRSR607837-1"/>
    </source>
</evidence>
<dbReference type="PANTHER" id="PTHR37302:SF1">
    <property type="entry name" value="PROTEIN DINB"/>
    <property type="match status" value="1"/>
</dbReference>
<dbReference type="RefSeq" id="WP_117319635.1">
    <property type="nucleotide sequence ID" value="NZ_QQSW01000032.1"/>
</dbReference>
<sequence>MSVKDHFELLALYNQTMNTNIYQAASRLPAGDLIEHRGAFFGSILGTLNHIVVGDTIWLQRFSGHPGSPDCLREVAELPSPTRLDQILFEDLDRLREHRIWLDRQIISWISELTKADLDSLFSFHSMKGIPSSKRFSSVILHFFNHQTHHRGQVSTLLAQAGVDVGVTDLLVMVPEEGQPA</sequence>
<dbReference type="Pfam" id="PF05163">
    <property type="entry name" value="DinB"/>
    <property type="match status" value="1"/>
</dbReference>
<feature type="binding site" evidence="3">
    <location>
        <position position="50"/>
    </location>
    <ligand>
        <name>a divalent metal cation</name>
        <dbReference type="ChEBI" id="CHEBI:60240"/>
    </ligand>
</feature>
<keyword evidence="5" id="KW-1185">Reference proteome</keyword>
<comment type="similarity">
    <text evidence="1">Belongs to the DinB family.</text>
</comment>
<dbReference type="Gene3D" id="1.20.120.450">
    <property type="entry name" value="dinb family like domain"/>
    <property type="match status" value="1"/>
</dbReference>